<dbReference type="NCBIfam" id="TIGR01391">
    <property type="entry name" value="dnaG"/>
    <property type="match status" value="1"/>
</dbReference>
<comment type="caution">
    <text evidence="16">The sequence shown here is derived from an EMBL/GenBank/DDBJ whole genome shotgun (WGS) entry which is preliminary data.</text>
</comment>
<dbReference type="InterPro" id="IPR050219">
    <property type="entry name" value="DnaG_primase"/>
</dbReference>
<dbReference type="PANTHER" id="PTHR30313:SF2">
    <property type="entry name" value="DNA PRIMASE"/>
    <property type="match status" value="1"/>
</dbReference>
<evidence type="ECO:0000256" key="4">
    <source>
        <dbReference type="ARBA" id="ARBA00022679"/>
    </source>
</evidence>
<evidence type="ECO:0000259" key="15">
    <source>
        <dbReference type="PROSITE" id="PS50880"/>
    </source>
</evidence>
<comment type="subunit">
    <text evidence="13">Monomer. Interacts with DnaB.</text>
</comment>
<dbReference type="PROSITE" id="PS50880">
    <property type="entry name" value="TOPRIM"/>
    <property type="match status" value="1"/>
</dbReference>
<keyword evidence="10" id="KW-0460">Magnesium</keyword>
<feature type="domain" description="Toprim" evidence="15">
    <location>
        <begin position="262"/>
        <end position="344"/>
    </location>
</feature>
<keyword evidence="2 13" id="KW-0240">DNA-directed RNA polymerase</keyword>
<dbReference type="FunFam" id="3.90.580.10:FF:000001">
    <property type="entry name" value="DNA primase"/>
    <property type="match status" value="1"/>
</dbReference>
<dbReference type="InterPro" id="IPR013173">
    <property type="entry name" value="DNA_primase_DnaG_DnaB-bd_dom"/>
</dbReference>
<evidence type="ECO:0000256" key="13">
    <source>
        <dbReference type="HAMAP-Rule" id="MF_00974"/>
    </source>
</evidence>
<accession>A0A969WBT7</accession>
<comment type="catalytic activity">
    <reaction evidence="13">
        <text>ssDNA + n NTP = ssDNA/pppN(pN)n-1 hybrid + (n-1) diphosphate.</text>
        <dbReference type="EC" id="2.7.7.101"/>
    </reaction>
</comment>
<dbReference type="SUPFAM" id="SSF56731">
    <property type="entry name" value="DNA primase core"/>
    <property type="match status" value="1"/>
</dbReference>
<feature type="region of interest" description="Disordered" evidence="14">
    <location>
        <begin position="434"/>
        <end position="455"/>
    </location>
</feature>
<dbReference type="RefSeq" id="WP_168147239.1">
    <property type="nucleotide sequence ID" value="NZ_JAAVXB010000003.1"/>
</dbReference>
<evidence type="ECO:0000256" key="14">
    <source>
        <dbReference type="SAM" id="MobiDB-lite"/>
    </source>
</evidence>
<dbReference type="HAMAP" id="MF_00974">
    <property type="entry name" value="DNA_primase_DnaG"/>
    <property type="match status" value="1"/>
</dbReference>
<dbReference type="Pfam" id="PF08275">
    <property type="entry name" value="DNAG_N"/>
    <property type="match status" value="1"/>
</dbReference>
<keyword evidence="8" id="KW-0863">Zinc-finger</keyword>
<organism evidence="16 17">
    <name type="scientific">Solimonas marina</name>
    <dbReference type="NCBI Taxonomy" id="2714601"/>
    <lineage>
        <taxon>Bacteria</taxon>
        <taxon>Pseudomonadati</taxon>
        <taxon>Pseudomonadota</taxon>
        <taxon>Gammaproteobacteria</taxon>
        <taxon>Nevskiales</taxon>
        <taxon>Nevskiaceae</taxon>
        <taxon>Solimonas</taxon>
    </lineage>
</organism>
<dbReference type="Pfam" id="PF01807">
    <property type="entry name" value="Zn_ribbon_DnaG"/>
    <property type="match status" value="1"/>
</dbReference>
<keyword evidence="9" id="KW-0862">Zinc</keyword>
<dbReference type="InterPro" id="IPR006171">
    <property type="entry name" value="TOPRIM_dom"/>
</dbReference>
<dbReference type="SMART" id="SM00766">
    <property type="entry name" value="DnaG_DnaB_bind"/>
    <property type="match status" value="1"/>
</dbReference>
<evidence type="ECO:0000256" key="9">
    <source>
        <dbReference type="ARBA" id="ARBA00022833"/>
    </source>
</evidence>
<keyword evidence="12 13" id="KW-0804">Transcription</keyword>
<reference evidence="16" key="1">
    <citation type="submission" date="2020-03" db="EMBL/GenBank/DDBJ databases">
        <title>Solimonas marina sp. nov., isolated from deep seawater of the Pacific Ocean.</title>
        <authorList>
            <person name="Liu X."/>
            <person name="Lai Q."/>
            <person name="Sun F."/>
            <person name="Gai Y."/>
            <person name="Li G."/>
            <person name="Shao Z."/>
        </authorList>
    </citation>
    <scope>NUCLEOTIDE SEQUENCE</scope>
    <source>
        <strain evidence="16">C16B3</strain>
    </source>
</reference>
<name>A0A969WBT7_9GAMM</name>
<dbReference type="InterPro" id="IPR037068">
    <property type="entry name" value="DNA_primase_core_N_sf"/>
</dbReference>
<dbReference type="Gene3D" id="3.40.1360.10">
    <property type="match status" value="1"/>
</dbReference>
<evidence type="ECO:0000313" key="17">
    <source>
        <dbReference type="Proteomes" id="UP000653472"/>
    </source>
</evidence>
<dbReference type="Gene3D" id="3.90.580.10">
    <property type="entry name" value="Zinc finger, CHC2-type domain"/>
    <property type="match status" value="1"/>
</dbReference>
<dbReference type="Gene3D" id="1.20.50.20">
    <property type="entry name" value="DnaG, RNA polymerase domain, helical bundle"/>
    <property type="match status" value="1"/>
</dbReference>
<dbReference type="InterPro" id="IPR034151">
    <property type="entry name" value="TOPRIM_DnaG_bac"/>
</dbReference>
<dbReference type="GO" id="GO:0000428">
    <property type="term" value="C:DNA-directed RNA polymerase complex"/>
    <property type="evidence" value="ECO:0007669"/>
    <property type="project" value="UniProtKB-KW"/>
</dbReference>
<keyword evidence="3 13" id="KW-0639">Primosome</keyword>
<comment type="function">
    <text evidence="13">RNA polymerase that catalyzes the synthesis of short RNA molecules used as primers for DNA polymerase during DNA replication.</text>
</comment>
<dbReference type="InterPro" id="IPR002694">
    <property type="entry name" value="Znf_CHC2"/>
</dbReference>
<gene>
    <name evidence="13" type="primary">dnaG</name>
    <name evidence="16" type="ORF">G7Y82_06565</name>
</gene>
<dbReference type="FunFam" id="3.40.1360.10:FF:000002">
    <property type="entry name" value="DNA primase"/>
    <property type="match status" value="1"/>
</dbReference>
<keyword evidence="17" id="KW-1185">Reference proteome</keyword>
<evidence type="ECO:0000256" key="2">
    <source>
        <dbReference type="ARBA" id="ARBA00022478"/>
    </source>
</evidence>
<keyword evidence="6 13" id="KW-0235">DNA replication</keyword>
<dbReference type="Pfam" id="PF10410">
    <property type="entry name" value="DnaB_bind"/>
    <property type="match status" value="1"/>
</dbReference>
<dbReference type="SMART" id="SM00493">
    <property type="entry name" value="TOPRIM"/>
    <property type="match status" value="1"/>
</dbReference>
<dbReference type="PANTHER" id="PTHR30313">
    <property type="entry name" value="DNA PRIMASE"/>
    <property type="match status" value="1"/>
</dbReference>
<dbReference type="InterPro" id="IPR036977">
    <property type="entry name" value="DNA_primase_Znf_CHC2"/>
</dbReference>
<dbReference type="Proteomes" id="UP000653472">
    <property type="component" value="Unassembled WGS sequence"/>
</dbReference>
<dbReference type="Gene3D" id="3.90.980.10">
    <property type="entry name" value="DNA primase, catalytic core, N-terminal domain"/>
    <property type="match status" value="1"/>
</dbReference>
<dbReference type="Pfam" id="PF13155">
    <property type="entry name" value="Toprim_2"/>
    <property type="match status" value="1"/>
</dbReference>
<dbReference type="InterPro" id="IPR006295">
    <property type="entry name" value="DNA_primase_DnaG"/>
</dbReference>
<dbReference type="InterPro" id="IPR030846">
    <property type="entry name" value="DnaG_bac"/>
</dbReference>
<comment type="similarity">
    <text evidence="13">Belongs to the DnaG primase family.</text>
</comment>
<evidence type="ECO:0000313" key="16">
    <source>
        <dbReference type="EMBL" id="NKF21975.1"/>
    </source>
</evidence>
<sequence length="592" mass="65571">MAGRIPDSFIHDLLARTDIVELIGARVELKRAGKEFKGLSPFTSEKSPSFFVSPQKQMFFDFSSGKNGTAISFLMEYDRLSFVEAVEELAKRAGIEVPREGGREPRVVLDGPLDALAAAQRHFTERLRHAPEAIAYLKKRGVSGETAKRFGVGYAPDSWDGLTKFLQDTRHAVEAGLLIEREGRDGASDAKRPASNHCYDRFRNRVMFPIRDTRGRVIAFGGRTLGNDPAKYLNSPETVLFHKGRNLYGLYEARTATTGALPHLIVVEGYMDVVMLAQHGIGEAVGTLGTATTREHVQLLFKSAPKIVFCFDGDRAGRSAAWRALEQVLPEMHEGRECVFMFMPDGHDPDTWVQEVGADAFREAIAAAMPLSEFLLDGLAKQVNLGSLEGRARLIALARPHLGKLPDGPLRMLLLDELGRRARLGRDDIEGMLGGARPVPEVPTEAVPQAPTTGASRPVRRAMQLLLDRPTLAEIVDNMGLLAQAPAQGIEILIEAIDYFLAHPNARAAQLVEAWKDTPKGRGVERLLRQDLGCADEVVETEFRDAINLLTFRALEIEASRLLEESRHRELTRAELGIIDSFHRSRPPRSRR</sequence>
<dbReference type="Pfam" id="PF08278">
    <property type="entry name" value="DnaG_DnaB_bind"/>
    <property type="match status" value="1"/>
</dbReference>
<dbReference type="InterPro" id="IPR019475">
    <property type="entry name" value="DNA_primase_DnaB-bd"/>
</dbReference>
<evidence type="ECO:0000256" key="8">
    <source>
        <dbReference type="ARBA" id="ARBA00022771"/>
    </source>
</evidence>
<dbReference type="AlphaFoldDB" id="A0A969WBT7"/>
<evidence type="ECO:0000256" key="11">
    <source>
        <dbReference type="ARBA" id="ARBA00023125"/>
    </source>
</evidence>
<evidence type="ECO:0000256" key="12">
    <source>
        <dbReference type="ARBA" id="ARBA00023163"/>
    </source>
</evidence>
<evidence type="ECO:0000256" key="1">
    <source>
        <dbReference type="ARBA" id="ARBA00001947"/>
    </source>
</evidence>
<dbReference type="GO" id="GO:1990077">
    <property type="term" value="C:primosome complex"/>
    <property type="evidence" value="ECO:0007669"/>
    <property type="project" value="UniProtKB-KW"/>
</dbReference>
<proteinExistence type="inferred from homology"/>
<evidence type="ECO:0000256" key="3">
    <source>
        <dbReference type="ARBA" id="ARBA00022515"/>
    </source>
</evidence>
<evidence type="ECO:0000256" key="7">
    <source>
        <dbReference type="ARBA" id="ARBA00022723"/>
    </source>
</evidence>
<keyword evidence="7" id="KW-0479">Metal-binding</keyword>
<dbReference type="SMART" id="SM00400">
    <property type="entry name" value="ZnF_CHCC"/>
    <property type="match status" value="1"/>
</dbReference>
<evidence type="ECO:0000256" key="10">
    <source>
        <dbReference type="ARBA" id="ARBA00022842"/>
    </source>
</evidence>
<keyword evidence="5 13" id="KW-0548">Nucleotidyltransferase</keyword>
<dbReference type="SUPFAM" id="SSF57783">
    <property type="entry name" value="Zinc beta-ribbon"/>
    <property type="match status" value="1"/>
</dbReference>
<protein>
    <recommendedName>
        <fullName evidence="13">DNA primase</fullName>
        <ecNumber evidence="13">2.7.7.101</ecNumber>
    </recommendedName>
</protein>
<dbReference type="CDD" id="cd03364">
    <property type="entry name" value="TOPRIM_DnaG_primases"/>
    <property type="match status" value="1"/>
</dbReference>
<dbReference type="GO" id="GO:0006269">
    <property type="term" value="P:DNA replication, synthesis of primer"/>
    <property type="evidence" value="ECO:0007669"/>
    <property type="project" value="UniProtKB-UniRule"/>
</dbReference>
<dbReference type="SUPFAM" id="SSF117023">
    <property type="entry name" value="DNA primase DnaG, C-terminal domain"/>
    <property type="match status" value="1"/>
</dbReference>
<evidence type="ECO:0000256" key="5">
    <source>
        <dbReference type="ARBA" id="ARBA00022695"/>
    </source>
</evidence>
<dbReference type="InterPro" id="IPR016136">
    <property type="entry name" value="DNA_helicase_N/primase_C"/>
</dbReference>
<comment type="cofactor">
    <cofactor evidence="1">
        <name>Zn(2+)</name>
        <dbReference type="ChEBI" id="CHEBI:29105"/>
    </cofactor>
</comment>
<keyword evidence="4 13" id="KW-0808">Transferase</keyword>
<dbReference type="InterPro" id="IPR013264">
    <property type="entry name" value="DNAG_N"/>
</dbReference>
<dbReference type="EC" id="2.7.7.101" evidence="13"/>
<dbReference type="GO" id="GO:0003899">
    <property type="term" value="F:DNA-directed RNA polymerase activity"/>
    <property type="evidence" value="ECO:0007669"/>
    <property type="project" value="UniProtKB-UniRule"/>
</dbReference>
<keyword evidence="11 13" id="KW-0238">DNA-binding</keyword>
<dbReference type="GO" id="GO:0008270">
    <property type="term" value="F:zinc ion binding"/>
    <property type="evidence" value="ECO:0007669"/>
    <property type="project" value="UniProtKB-KW"/>
</dbReference>
<dbReference type="Gene3D" id="1.10.860.10">
    <property type="entry name" value="DNAb Helicase, Chain A"/>
    <property type="match status" value="1"/>
</dbReference>
<evidence type="ECO:0000256" key="6">
    <source>
        <dbReference type="ARBA" id="ARBA00022705"/>
    </source>
</evidence>
<comment type="caution">
    <text evidence="13">Lacks conserved residue(s) required for the propagation of feature annotation.</text>
</comment>
<dbReference type="GO" id="GO:0003677">
    <property type="term" value="F:DNA binding"/>
    <property type="evidence" value="ECO:0007669"/>
    <property type="project" value="UniProtKB-KW"/>
</dbReference>
<dbReference type="GO" id="GO:0005737">
    <property type="term" value="C:cytoplasm"/>
    <property type="evidence" value="ECO:0007669"/>
    <property type="project" value="TreeGrafter"/>
</dbReference>
<dbReference type="EMBL" id="JAAVXB010000003">
    <property type="protein sequence ID" value="NKF21975.1"/>
    <property type="molecule type" value="Genomic_DNA"/>
</dbReference>